<dbReference type="Pfam" id="PF04773">
    <property type="entry name" value="FecR"/>
    <property type="match status" value="1"/>
</dbReference>
<feature type="region of interest" description="Disordered" evidence="1">
    <location>
        <begin position="228"/>
        <end position="251"/>
    </location>
</feature>
<dbReference type="PANTHER" id="PTHR38731">
    <property type="entry name" value="LIPL45-RELATED LIPOPROTEIN-RELATED"/>
    <property type="match status" value="1"/>
</dbReference>
<dbReference type="Gene3D" id="2.60.120.1440">
    <property type="match status" value="1"/>
</dbReference>
<reference evidence="5" key="1">
    <citation type="submission" date="2017-09" db="EMBL/GenBank/DDBJ databases">
        <title>Depth-based differentiation of microbial function through sediment-hosted aquifers and enrichment of novel symbionts in the deep terrestrial subsurface.</title>
        <authorList>
            <person name="Probst A.J."/>
            <person name="Ladd B."/>
            <person name="Jarett J.K."/>
            <person name="Geller-Mcgrath D.E."/>
            <person name="Sieber C.M.K."/>
            <person name="Emerson J.B."/>
            <person name="Anantharaman K."/>
            <person name="Thomas B.C."/>
            <person name="Malmstrom R."/>
            <person name="Stieglmeier M."/>
            <person name="Klingl A."/>
            <person name="Woyke T."/>
            <person name="Ryan C.M."/>
            <person name="Banfield J.F."/>
        </authorList>
    </citation>
    <scope>NUCLEOTIDE SEQUENCE [LARGE SCALE GENOMIC DNA]</scope>
</reference>
<name>A0A2M7SF69_9BACT</name>
<feature type="domain" description="FecR protein" evidence="3">
    <location>
        <begin position="85"/>
        <end position="183"/>
    </location>
</feature>
<evidence type="ECO:0000256" key="2">
    <source>
        <dbReference type="SAM" id="SignalP"/>
    </source>
</evidence>
<dbReference type="AlphaFoldDB" id="A0A2M7SF69"/>
<feature type="chain" id="PRO_5014747207" description="FecR protein domain-containing protein" evidence="2">
    <location>
        <begin position="24"/>
        <end position="636"/>
    </location>
</feature>
<evidence type="ECO:0000313" key="4">
    <source>
        <dbReference type="EMBL" id="PIZ18182.1"/>
    </source>
</evidence>
<evidence type="ECO:0000256" key="1">
    <source>
        <dbReference type="SAM" id="MobiDB-lite"/>
    </source>
</evidence>
<accession>A0A2M7SF69</accession>
<gene>
    <name evidence="4" type="ORF">COY52_00770</name>
</gene>
<dbReference type="Proteomes" id="UP000229307">
    <property type="component" value="Unassembled WGS sequence"/>
</dbReference>
<evidence type="ECO:0000259" key="3">
    <source>
        <dbReference type="Pfam" id="PF04773"/>
    </source>
</evidence>
<feature type="compositionally biased region" description="Basic and acidic residues" evidence="1">
    <location>
        <begin position="235"/>
        <end position="250"/>
    </location>
</feature>
<keyword evidence="2" id="KW-0732">Signal</keyword>
<proteinExistence type="predicted"/>
<comment type="caution">
    <text evidence="4">The sequence shown here is derived from an EMBL/GenBank/DDBJ whole genome shotgun (WGS) entry which is preliminary data.</text>
</comment>
<organism evidence="4 5">
    <name type="scientific">Candidatus Desantisbacteria bacterium CG_4_10_14_0_8_um_filter_48_22</name>
    <dbReference type="NCBI Taxonomy" id="1974543"/>
    <lineage>
        <taxon>Bacteria</taxon>
        <taxon>Candidatus Desantisiibacteriota</taxon>
    </lineage>
</organism>
<sequence>MRKLILLVVVAGLGILAAGQAFTQEAAPAAQAEEQKPAVEAQKVASVTPRQASLSSVKGEVFIQKGDAAPVPAKKGDGLNAGDKVITKNGRAELTLDDGSLLKLKENAMLEIQDLNEEVETKKKNSIFKLLSGKLWAKAEAQKAGNFKVATPAAIAGIRGTVFGITVNPDNSGNIYVFEGEVEAFGLTGEWATVIPTGRVFAVSSEGGQGQIRELTGDELKEWKKDFEEQAEEQGEGKGEEKKEKKEQKPVKTKGLGLDGVIGAVNLDGKMYYRVAFQPILKFGKLKAALNLAITWNDTGIKWDNTVDDYLNLLLYLQWAEKGERPLYFRFGNLDNATLGNGYIVNGYSNLTLAAMQGGYRAMGLEFDLDFKGGGVESVINNVFSPSVCGIRPFFRPLCMVPILERFVIGASLATDLVTGPIIATATVPEPSVQIYGVDMSTPIVGKWCIWFADAAQLMTNWSVNHGNGWATGFKGDIWILSYRVEYRNQDSDFISRYFSGFYETNKPLALAAHDPLRYTGYYGELGIDLFKFASINFSYEDSLDVACVSKGGYPKLRGVLTLNDSLFMMLKQKIVVSAGYEMTDMKDQARSQSILQVSLLYGVSSNVDAMYSFTQKQSPGASPITTSSVGTQIHF</sequence>
<protein>
    <recommendedName>
        <fullName evidence="3">FecR protein domain-containing protein</fullName>
    </recommendedName>
</protein>
<dbReference type="InterPro" id="IPR006860">
    <property type="entry name" value="FecR"/>
</dbReference>
<feature type="signal peptide" evidence="2">
    <location>
        <begin position="1"/>
        <end position="23"/>
    </location>
</feature>
<evidence type="ECO:0000313" key="5">
    <source>
        <dbReference type="Proteomes" id="UP000229307"/>
    </source>
</evidence>
<dbReference type="EMBL" id="PFMR01000030">
    <property type="protein sequence ID" value="PIZ18182.1"/>
    <property type="molecule type" value="Genomic_DNA"/>
</dbReference>